<name>A0A183J6S1_9BILA</name>
<dbReference type="WBParaSite" id="SBAD_0001195501-mRNA-1">
    <property type="protein sequence ID" value="SBAD_0001195501-mRNA-1"/>
    <property type="gene ID" value="SBAD_0001195501"/>
</dbReference>
<evidence type="ECO:0000313" key="2">
    <source>
        <dbReference type="EMBL" id="VDP41150.1"/>
    </source>
</evidence>
<dbReference type="EMBL" id="UZAM01015930">
    <property type="protein sequence ID" value="VDP41150.1"/>
    <property type="molecule type" value="Genomic_DNA"/>
</dbReference>
<dbReference type="Proteomes" id="UP000270296">
    <property type="component" value="Unassembled WGS sequence"/>
</dbReference>
<protein>
    <submittedName>
        <fullName evidence="4">Myosin_tail_1 domain-containing protein</fullName>
    </submittedName>
</protein>
<accession>A0A183J6S1</accession>
<gene>
    <name evidence="2" type="ORF">SBAD_LOCUS11569</name>
</gene>
<dbReference type="Gene3D" id="1.20.5.370">
    <property type="match status" value="1"/>
</dbReference>
<dbReference type="OrthoDB" id="6108017at2759"/>
<feature type="coiled-coil region" evidence="1">
    <location>
        <begin position="19"/>
        <end position="287"/>
    </location>
</feature>
<sequence length="318" mass="37028">MITHKQGAIVPQITTSTFAQAVERKYRSMEKTLDEWKRKSEELSTELAICQKEVRCRAAEIFKLEAALEEATEKEEALRRENKGLTEELHSINEQLGQGGSSFNEMQRQNRRLELEKQELQNTVEETLTQLEAEETKVSQYQLEIAQLKQDMENRLNEKEEEFQNTRLKKKLESDVTAHEVALEQANRANAEAQKNLKNYQEQVKQLQSQIEEEQKMRDQLAESLEREERRVHSLQNEIADISATLETGLKLKRQAEIDLEDSKIQINELQASNNSLATNSRKYEGEIQMLQVRRNRFIQRSCQLSYIALFVSIIVSD</sequence>
<dbReference type="SUPFAM" id="SSF90257">
    <property type="entry name" value="Myosin rod fragments"/>
    <property type="match status" value="2"/>
</dbReference>
<evidence type="ECO:0000313" key="4">
    <source>
        <dbReference type="WBParaSite" id="SBAD_0001195501-mRNA-1"/>
    </source>
</evidence>
<keyword evidence="1" id="KW-0175">Coiled coil</keyword>
<reference evidence="4" key="1">
    <citation type="submission" date="2016-06" db="UniProtKB">
        <authorList>
            <consortium name="WormBaseParasite"/>
        </authorList>
    </citation>
    <scope>IDENTIFICATION</scope>
</reference>
<evidence type="ECO:0000256" key="1">
    <source>
        <dbReference type="SAM" id="Coils"/>
    </source>
</evidence>
<organism evidence="4">
    <name type="scientific">Soboliphyme baturini</name>
    <dbReference type="NCBI Taxonomy" id="241478"/>
    <lineage>
        <taxon>Eukaryota</taxon>
        <taxon>Metazoa</taxon>
        <taxon>Ecdysozoa</taxon>
        <taxon>Nematoda</taxon>
        <taxon>Enoplea</taxon>
        <taxon>Dorylaimia</taxon>
        <taxon>Dioctophymatida</taxon>
        <taxon>Dioctophymatoidea</taxon>
        <taxon>Soboliphymatidae</taxon>
        <taxon>Soboliphyme</taxon>
    </lineage>
</organism>
<keyword evidence="3" id="KW-1185">Reference proteome</keyword>
<reference evidence="2 3" key="2">
    <citation type="submission" date="2018-11" db="EMBL/GenBank/DDBJ databases">
        <authorList>
            <consortium name="Pathogen Informatics"/>
        </authorList>
    </citation>
    <scope>NUCLEOTIDE SEQUENCE [LARGE SCALE GENOMIC DNA]</scope>
</reference>
<dbReference type="AlphaFoldDB" id="A0A183J6S1"/>
<evidence type="ECO:0000313" key="3">
    <source>
        <dbReference type="Proteomes" id="UP000270296"/>
    </source>
</evidence>
<dbReference type="InterPro" id="IPR014751">
    <property type="entry name" value="XRCC4-like_C"/>
</dbReference>
<proteinExistence type="predicted"/>